<proteinExistence type="predicted"/>
<name>A0A2S0M2Z0_9CLOS</name>
<sequence length="179" mass="19653">MDLSFVIIQMLSALYNNDLSALYLLINCYKNITETIGEGGLNDPQAQVNTIKSYVATCSTTDLHRSVLTQSIDLASNYDAVGCLVSTAKNLSKHSESVLEIIKEMELFEVCVGKRGSKRYLKRLSDLCSSKNMMLTQAGLCAVEEADLLRAHYFVSENGYSSTCGLTRMLLLTLCNGAL</sequence>
<evidence type="ECO:0000313" key="4">
    <source>
        <dbReference type="EMBL" id="AXI82033.1"/>
    </source>
</evidence>
<evidence type="ECO:0000313" key="3">
    <source>
        <dbReference type="EMBL" id="AXI82008.1"/>
    </source>
</evidence>
<protein>
    <submittedName>
        <fullName evidence="1">19.7 kDa protein</fullName>
    </submittedName>
</protein>
<reference evidence="2" key="2">
    <citation type="submission" date="2018-06" db="EMBL/GenBank/DDBJ databases">
        <title>Characterization of grapevine leafroll-associated virus 3 genetic variants and application towards RT-qPCR assay design.</title>
        <authorList>
            <person name="Al Rwahnih M."/>
            <person name="Diaz-Lara A."/>
        </authorList>
    </citation>
    <scope>NUCLEOTIDE SEQUENCE</scope>
    <source>
        <strain evidence="2">Cha137</strain>
        <strain evidence="3">Cha138</strain>
        <strain evidence="4">Cha141</strain>
    </source>
</reference>
<dbReference type="EMBL" id="KY764332">
    <property type="protein sequence ID" value="AVN99290.1"/>
    <property type="molecule type" value="Genomic_RNA"/>
</dbReference>
<dbReference type="EMBL" id="MH521097">
    <property type="protein sequence ID" value="AXI82033.1"/>
    <property type="molecule type" value="Genomic_RNA"/>
</dbReference>
<organism evidence="1">
    <name type="scientific">Grapevine leafroll-associated virus 3</name>
    <dbReference type="NCBI Taxonomy" id="55951"/>
    <lineage>
        <taxon>Viruses</taxon>
        <taxon>Riboviria</taxon>
        <taxon>Orthornavirae</taxon>
        <taxon>Kitrinoviricota</taxon>
        <taxon>Alsuviricetes</taxon>
        <taxon>Martellivirales</taxon>
        <taxon>Closteroviridae</taxon>
        <taxon>Ampelovirus</taxon>
        <taxon>Ampelovirus trivitis</taxon>
    </lineage>
</organism>
<evidence type="ECO:0000313" key="2">
    <source>
        <dbReference type="EMBL" id="AXI81996.1"/>
    </source>
</evidence>
<evidence type="ECO:0000313" key="1">
    <source>
        <dbReference type="EMBL" id="AVN99290.1"/>
    </source>
</evidence>
<reference evidence="1" key="1">
    <citation type="submission" date="2017-03" db="EMBL/GenBank/DDBJ databases">
        <title>Characterization of Divergent GLRaV-3 Isolates.</title>
        <authorList>
            <person name="Al Rwahnih M."/>
        </authorList>
    </citation>
    <scope>NUCLEOTIDE SEQUENCE</scope>
    <source>
        <strain evidence="1">Trc139</strain>
    </source>
</reference>
<dbReference type="EMBL" id="MH521094">
    <property type="protein sequence ID" value="AXI81996.1"/>
    <property type="molecule type" value="Genomic_RNA"/>
</dbReference>
<dbReference type="EMBL" id="MH521095">
    <property type="protein sequence ID" value="AXI82008.1"/>
    <property type="molecule type" value="Genomic_RNA"/>
</dbReference>
<gene>
    <name evidence="1" type="primary">ORF10</name>
</gene>
<accession>A0A2S0M2Z0</accession>